<proteinExistence type="predicted"/>
<keyword evidence="4" id="KW-1185">Reference proteome</keyword>
<protein>
    <submittedName>
        <fullName evidence="3">Uncharacterized protein</fullName>
    </submittedName>
</protein>
<keyword evidence="2" id="KW-0812">Transmembrane</keyword>
<gene>
    <name evidence="3" type="ORF">Adu01nite_73740</name>
</gene>
<dbReference type="Proteomes" id="UP000637628">
    <property type="component" value="Unassembled WGS sequence"/>
</dbReference>
<name>A0ABQ3Z853_9ACTN</name>
<dbReference type="RefSeq" id="WP_203733873.1">
    <property type="nucleotide sequence ID" value="NZ_BAAATX010000036.1"/>
</dbReference>
<dbReference type="EMBL" id="BOML01000058">
    <property type="protein sequence ID" value="GIE06024.1"/>
    <property type="molecule type" value="Genomic_DNA"/>
</dbReference>
<feature type="region of interest" description="Disordered" evidence="1">
    <location>
        <begin position="17"/>
        <end position="37"/>
    </location>
</feature>
<feature type="transmembrane region" description="Helical" evidence="2">
    <location>
        <begin position="68"/>
        <end position="92"/>
    </location>
</feature>
<accession>A0ABQ3Z853</accession>
<sequence length="103" mass="10573">MLLQGGRTVQRPINVVPARAEQGQHREVPTPAPTVPVGRRTYAPITWEHPTLGRVVAEGVGGIARTSVLIVLLAALGVGTAMGIAILVTSLISGLGVDASAGY</sequence>
<evidence type="ECO:0000313" key="3">
    <source>
        <dbReference type="EMBL" id="GIE06024.1"/>
    </source>
</evidence>
<keyword evidence="2" id="KW-1133">Transmembrane helix</keyword>
<comment type="caution">
    <text evidence="3">The sequence shown here is derived from an EMBL/GenBank/DDBJ whole genome shotgun (WGS) entry which is preliminary data.</text>
</comment>
<evidence type="ECO:0000256" key="2">
    <source>
        <dbReference type="SAM" id="Phobius"/>
    </source>
</evidence>
<organism evidence="3 4">
    <name type="scientific">Paractinoplanes durhamensis</name>
    <dbReference type="NCBI Taxonomy" id="113563"/>
    <lineage>
        <taxon>Bacteria</taxon>
        <taxon>Bacillati</taxon>
        <taxon>Actinomycetota</taxon>
        <taxon>Actinomycetes</taxon>
        <taxon>Micromonosporales</taxon>
        <taxon>Micromonosporaceae</taxon>
        <taxon>Paractinoplanes</taxon>
    </lineage>
</organism>
<keyword evidence="2" id="KW-0472">Membrane</keyword>
<evidence type="ECO:0000256" key="1">
    <source>
        <dbReference type="SAM" id="MobiDB-lite"/>
    </source>
</evidence>
<reference evidence="3 4" key="1">
    <citation type="submission" date="2021-01" db="EMBL/GenBank/DDBJ databases">
        <title>Whole genome shotgun sequence of Actinoplanes durhamensis NBRC 14914.</title>
        <authorList>
            <person name="Komaki H."/>
            <person name="Tamura T."/>
        </authorList>
    </citation>
    <scope>NUCLEOTIDE SEQUENCE [LARGE SCALE GENOMIC DNA]</scope>
    <source>
        <strain evidence="3 4">NBRC 14914</strain>
    </source>
</reference>
<evidence type="ECO:0000313" key="4">
    <source>
        <dbReference type="Proteomes" id="UP000637628"/>
    </source>
</evidence>